<feature type="region of interest" description="Disordered" evidence="1">
    <location>
        <begin position="103"/>
        <end position="205"/>
    </location>
</feature>
<proteinExistence type="predicted"/>
<protein>
    <recommendedName>
        <fullName evidence="2">Transposase-associated domain-containing protein</fullName>
    </recommendedName>
</protein>
<evidence type="ECO:0000256" key="1">
    <source>
        <dbReference type="SAM" id="MobiDB-lite"/>
    </source>
</evidence>
<evidence type="ECO:0000313" key="4">
    <source>
        <dbReference type="Proteomes" id="UP000245207"/>
    </source>
</evidence>
<dbReference type="OrthoDB" id="1932595at2759"/>
<dbReference type="Pfam" id="PF13963">
    <property type="entry name" value="Transpos_assoc"/>
    <property type="match status" value="1"/>
</dbReference>
<organism evidence="3 4">
    <name type="scientific">Artemisia annua</name>
    <name type="common">Sweet wormwood</name>
    <dbReference type="NCBI Taxonomy" id="35608"/>
    <lineage>
        <taxon>Eukaryota</taxon>
        <taxon>Viridiplantae</taxon>
        <taxon>Streptophyta</taxon>
        <taxon>Embryophyta</taxon>
        <taxon>Tracheophyta</taxon>
        <taxon>Spermatophyta</taxon>
        <taxon>Magnoliopsida</taxon>
        <taxon>eudicotyledons</taxon>
        <taxon>Gunneridae</taxon>
        <taxon>Pentapetalae</taxon>
        <taxon>asterids</taxon>
        <taxon>campanulids</taxon>
        <taxon>Asterales</taxon>
        <taxon>Asteraceae</taxon>
        <taxon>Asteroideae</taxon>
        <taxon>Anthemideae</taxon>
        <taxon>Artemisiinae</taxon>
        <taxon>Artemisia</taxon>
    </lineage>
</organism>
<dbReference type="EMBL" id="PKPP01001141">
    <property type="protein sequence ID" value="PWA85252.1"/>
    <property type="molecule type" value="Genomic_DNA"/>
</dbReference>
<feature type="domain" description="Transposase-associated" evidence="2">
    <location>
        <begin position="2"/>
        <end position="69"/>
    </location>
</feature>
<keyword evidence="4" id="KW-1185">Reference proteome</keyword>
<dbReference type="AlphaFoldDB" id="A0A2U1PHQ8"/>
<gene>
    <name evidence="3" type="ORF">CTI12_AA150840</name>
</gene>
<dbReference type="PANTHER" id="PTHR48451">
    <property type="entry name" value="DUF4218 DOMAIN-CONTAINING PROTEIN"/>
    <property type="match status" value="1"/>
</dbReference>
<reference evidence="3 4" key="1">
    <citation type="journal article" date="2018" name="Mol. Plant">
        <title>The genome of Artemisia annua provides insight into the evolution of Asteraceae family and artemisinin biosynthesis.</title>
        <authorList>
            <person name="Shen Q."/>
            <person name="Zhang L."/>
            <person name="Liao Z."/>
            <person name="Wang S."/>
            <person name="Yan T."/>
            <person name="Shi P."/>
            <person name="Liu M."/>
            <person name="Fu X."/>
            <person name="Pan Q."/>
            <person name="Wang Y."/>
            <person name="Lv Z."/>
            <person name="Lu X."/>
            <person name="Zhang F."/>
            <person name="Jiang W."/>
            <person name="Ma Y."/>
            <person name="Chen M."/>
            <person name="Hao X."/>
            <person name="Li L."/>
            <person name="Tang Y."/>
            <person name="Lv G."/>
            <person name="Zhou Y."/>
            <person name="Sun X."/>
            <person name="Brodelius P.E."/>
            <person name="Rose J.K.C."/>
            <person name="Tang K."/>
        </authorList>
    </citation>
    <scope>NUCLEOTIDE SEQUENCE [LARGE SCALE GENOMIC DNA]</scope>
    <source>
        <strain evidence="4">cv. Huhao1</strain>
        <tissue evidence="3">Leaf</tissue>
    </source>
</reference>
<evidence type="ECO:0000313" key="3">
    <source>
        <dbReference type="EMBL" id="PWA85252.1"/>
    </source>
</evidence>
<dbReference type="InterPro" id="IPR029480">
    <property type="entry name" value="Transpos_assoc"/>
</dbReference>
<sequence length="450" mass="51138">MKAHITTKTFKDGVKYFINFARTGAIKGEISCPCNKCGNDGWFLVDVVHHHILRNGFCSGYTLWTLHGELDTTPPISQPTSVLETSPVIDDIRGLVRDALGVNSLDSNSEESSESRLQGDVEGDIEGDIEGDSEGDSEEDNEEDSEEDIEEGNEEDIGDSEEDNEEDSEEDSEEDIEEGNEEDIGERPRAAPNSQQRKPGSDILKQLRGTTFRYGKYDKSSKKRTRDDIECSNDKSSAFGDKDDFIEENIDGKVEIVELDGTLFAQAHRYVLLNHPKIQPLRVRFYNEQQALRNEQLNLKTMEKLFVEKFSWWLKQQVPMLETQKFDQEVLSLAVGPNSYAKQYKGFITNGFRFLTKRREENLENEKEVVVELQNNGFVSTSTMSRLTSSVIKFKTAQWMEIIIIESYHSHHYSQRNLPVYCLVVTEVILGVRVFCIADKSLTLAGNSVR</sequence>
<accession>A0A2U1PHQ8</accession>
<dbReference type="PANTHER" id="PTHR48451:SF1">
    <property type="entry name" value="DUF4218 DOMAIN-CONTAINING PROTEIN"/>
    <property type="match status" value="1"/>
</dbReference>
<evidence type="ECO:0000259" key="2">
    <source>
        <dbReference type="Pfam" id="PF13963"/>
    </source>
</evidence>
<feature type="compositionally biased region" description="Acidic residues" evidence="1">
    <location>
        <begin position="121"/>
        <end position="184"/>
    </location>
</feature>
<dbReference type="Proteomes" id="UP000245207">
    <property type="component" value="Unassembled WGS sequence"/>
</dbReference>
<comment type="caution">
    <text evidence="3">The sequence shown here is derived from an EMBL/GenBank/DDBJ whole genome shotgun (WGS) entry which is preliminary data.</text>
</comment>
<name>A0A2U1PHQ8_ARTAN</name>